<dbReference type="PANTHER" id="PTHR33515:SF1">
    <property type="entry name" value="RIBOSOME-BINDING FACTOR A, CHLOROPLASTIC-RELATED"/>
    <property type="match status" value="1"/>
</dbReference>
<dbReference type="HAMAP" id="MF_00003">
    <property type="entry name" value="RbfA"/>
    <property type="match status" value="1"/>
</dbReference>
<comment type="similarity">
    <text evidence="2">Belongs to the RbfA family.</text>
</comment>
<dbReference type="GO" id="GO:0043024">
    <property type="term" value="F:ribosomal small subunit binding"/>
    <property type="evidence" value="ECO:0007669"/>
    <property type="project" value="TreeGrafter"/>
</dbReference>
<comment type="subcellular location">
    <subcellularLocation>
        <location evidence="2">Cytoplasm</location>
    </subcellularLocation>
</comment>
<keyword evidence="2" id="KW-0963">Cytoplasm</keyword>
<feature type="region of interest" description="Disordered" evidence="3">
    <location>
        <begin position="108"/>
        <end position="130"/>
    </location>
</feature>
<organism evidence="4 5">
    <name type="scientific">Slackia faecicanis</name>
    <dbReference type="NCBI Taxonomy" id="255723"/>
    <lineage>
        <taxon>Bacteria</taxon>
        <taxon>Bacillati</taxon>
        <taxon>Actinomycetota</taxon>
        <taxon>Coriobacteriia</taxon>
        <taxon>Eggerthellales</taxon>
        <taxon>Eggerthellaceae</taxon>
        <taxon>Slackia</taxon>
    </lineage>
</organism>
<name>A0A3N0AGS1_9ACTN</name>
<comment type="function">
    <text evidence="2">One of several proteins that assist in the late maturation steps of the functional core of the 30S ribosomal subunit. Associates with free 30S ribosomal subunits (but not with 30S subunits that are part of 70S ribosomes or polysomes). Required for efficient processing of 16S rRNA. May interact with the 5'-terminal helix region of 16S rRNA.</text>
</comment>
<dbReference type="GO" id="GO:0005829">
    <property type="term" value="C:cytosol"/>
    <property type="evidence" value="ECO:0007669"/>
    <property type="project" value="TreeGrafter"/>
</dbReference>
<evidence type="ECO:0000313" key="5">
    <source>
        <dbReference type="Proteomes" id="UP000267368"/>
    </source>
</evidence>
<dbReference type="PANTHER" id="PTHR33515">
    <property type="entry name" value="RIBOSOME-BINDING FACTOR A, CHLOROPLASTIC-RELATED"/>
    <property type="match status" value="1"/>
</dbReference>
<evidence type="ECO:0000313" key="4">
    <source>
        <dbReference type="EMBL" id="RNL21319.1"/>
    </source>
</evidence>
<dbReference type="InterPro" id="IPR023799">
    <property type="entry name" value="RbfA_dom_sf"/>
</dbReference>
<dbReference type="RefSeq" id="WP_123197161.1">
    <property type="nucleotide sequence ID" value="NZ_QICB01000001.1"/>
</dbReference>
<dbReference type="AlphaFoldDB" id="A0A3N0AGS1"/>
<dbReference type="NCBIfam" id="TIGR00082">
    <property type="entry name" value="rbfA"/>
    <property type="match status" value="1"/>
</dbReference>
<dbReference type="Proteomes" id="UP000267368">
    <property type="component" value="Unassembled WGS sequence"/>
</dbReference>
<protein>
    <recommendedName>
        <fullName evidence="2">Ribosome-binding factor A</fullName>
    </recommendedName>
</protein>
<evidence type="ECO:0000256" key="1">
    <source>
        <dbReference type="ARBA" id="ARBA00022517"/>
    </source>
</evidence>
<evidence type="ECO:0000256" key="2">
    <source>
        <dbReference type="HAMAP-Rule" id="MF_00003"/>
    </source>
</evidence>
<dbReference type="OrthoDB" id="307788at2"/>
<dbReference type="Gene3D" id="3.30.300.20">
    <property type="match status" value="1"/>
</dbReference>
<sequence>MKQSNANRKVNEQAREILASILLFEVSDPRLRLVTITGCEVSFDRSVCNVFYTAEPGRYEDAAAGFAAAAGRIRSLMGKGLSWRVTPELRFILDPSVDEAEKITDALARDAARNAESAEKSRSEEDAEEE</sequence>
<dbReference type="InterPro" id="IPR015946">
    <property type="entry name" value="KH_dom-like_a/b"/>
</dbReference>
<accession>A0A3N0AGS1</accession>
<dbReference type="InterPro" id="IPR000238">
    <property type="entry name" value="RbfA"/>
</dbReference>
<keyword evidence="1 2" id="KW-0690">Ribosome biogenesis</keyword>
<dbReference type="InterPro" id="IPR020053">
    <property type="entry name" value="Ribosome-bd_factorA_CS"/>
</dbReference>
<comment type="subunit">
    <text evidence="2">Monomer. Binds 30S ribosomal subunits, but not 50S ribosomal subunits or 70S ribosomes.</text>
</comment>
<reference evidence="5" key="1">
    <citation type="submission" date="2018-05" db="EMBL/GenBank/DDBJ databases">
        <title>Genome Sequencing of selected type strains of the family Eggerthellaceae.</title>
        <authorList>
            <person name="Danylec N."/>
            <person name="Stoll D.A."/>
            <person name="Doetsch A."/>
            <person name="Huch M."/>
        </authorList>
    </citation>
    <scope>NUCLEOTIDE SEQUENCE [LARGE SCALE GENOMIC DNA]</scope>
    <source>
        <strain evidence="5">DSM 17537</strain>
    </source>
</reference>
<dbReference type="Pfam" id="PF02033">
    <property type="entry name" value="RBFA"/>
    <property type="match status" value="1"/>
</dbReference>
<dbReference type="GO" id="GO:0030490">
    <property type="term" value="P:maturation of SSU-rRNA"/>
    <property type="evidence" value="ECO:0007669"/>
    <property type="project" value="UniProtKB-UniRule"/>
</dbReference>
<gene>
    <name evidence="2 4" type="primary">rbfA</name>
    <name evidence="4" type="ORF">DMP07_00230</name>
</gene>
<dbReference type="PROSITE" id="PS01319">
    <property type="entry name" value="RBFA"/>
    <property type="match status" value="1"/>
</dbReference>
<feature type="compositionally biased region" description="Basic and acidic residues" evidence="3">
    <location>
        <begin position="108"/>
        <end position="124"/>
    </location>
</feature>
<proteinExistence type="inferred from homology"/>
<dbReference type="EMBL" id="QICB01000001">
    <property type="protein sequence ID" value="RNL21319.1"/>
    <property type="molecule type" value="Genomic_DNA"/>
</dbReference>
<comment type="caution">
    <text evidence="4">The sequence shown here is derived from an EMBL/GenBank/DDBJ whole genome shotgun (WGS) entry which is preliminary data.</text>
</comment>
<evidence type="ECO:0000256" key="3">
    <source>
        <dbReference type="SAM" id="MobiDB-lite"/>
    </source>
</evidence>
<keyword evidence="5" id="KW-1185">Reference proteome</keyword>
<dbReference type="SUPFAM" id="SSF89919">
    <property type="entry name" value="Ribosome-binding factor A, RbfA"/>
    <property type="match status" value="1"/>
</dbReference>